<protein>
    <recommendedName>
        <fullName evidence="2">STAR protein homodimerisation region domain-containing protein</fullName>
    </recommendedName>
</protein>
<evidence type="ECO:0000256" key="1">
    <source>
        <dbReference type="SAM" id="MobiDB-lite"/>
    </source>
</evidence>
<dbReference type="Pfam" id="PF16544">
    <property type="entry name" value="STAR_dimer"/>
    <property type="match status" value="1"/>
</dbReference>
<sequence length="181" mass="20317">MGERIPPGSYFQYPPSGVHHASPHRSTSLPSDLERYLAELFAEKHKLGPFVQVLPNCCRLLNQEIRRASACNQGFVDHERHEHESPFRSLGQHSNGRKMDLETWSAVPTEENGHLQRMASFPAASMGWPGVPGIPITPVVKRVIRLDVPVDKYPSYNFVGRILGPRGNSLKRVEALTDCRV</sequence>
<dbReference type="GO" id="GO:0048024">
    <property type="term" value="P:regulation of mRNA splicing, via spliceosome"/>
    <property type="evidence" value="ECO:0007669"/>
    <property type="project" value="TreeGrafter"/>
</dbReference>
<dbReference type="PANTHER" id="PTHR11208:SF109">
    <property type="entry name" value="OS01G0886300 PROTEIN"/>
    <property type="match status" value="1"/>
</dbReference>
<gene>
    <name evidence="3" type="ORF">SVIM_LOCUS36765</name>
</gene>
<dbReference type="InterPro" id="IPR045071">
    <property type="entry name" value="BBP-like"/>
</dbReference>
<name>A0A6N2K5L8_SALVM</name>
<feature type="region of interest" description="Disordered" evidence="1">
    <location>
        <begin position="1"/>
        <end position="29"/>
    </location>
</feature>
<organism evidence="3">
    <name type="scientific">Salix viminalis</name>
    <name type="common">Common osier</name>
    <name type="synonym">Basket willow</name>
    <dbReference type="NCBI Taxonomy" id="40686"/>
    <lineage>
        <taxon>Eukaryota</taxon>
        <taxon>Viridiplantae</taxon>
        <taxon>Streptophyta</taxon>
        <taxon>Embryophyta</taxon>
        <taxon>Tracheophyta</taxon>
        <taxon>Spermatophyta</taxon>
        <taxon>Magnoliopsida</taxon>
        <taxon>eudicotyledons</taxon>
        <taxon>Gunneridae</taxon>
        <taxon>Pentapetalae</taxon>
        <taxon>rosids</taxon>
        <taxon>fabids</taxon>
        <taxon>Malpighiales</taxon>
        <taxon>Salicaceae</taxon>
        <taxon>Saliceae</taxon>
        <taxon>Salix</taxon>
    </lineage>
</organism>
<dbReference type="InterPro" id="IPR032377">
    <property type="entry name" value="STAR_dimer"/>
</dbReference>
<evidence type="ECO:0000259" key="2">
    <source>
        <dbReference type="Pfam" id="PF16544"/>
    </source>
</evidence>
<feature type="domain" description="STAR protein homodimerisation region" evidence="2">
    <location>
        <begin position="35"/>
        <end position="70"/>
    </location>
</feature>
<dbReference type="PANTHER" id="PTHR11208">
    <property type="entry name" value="RNA-BINDING PROTEIN RELATED"/>
    <property type="match status" value="1"/>
</dbReference>
<dbReference type="EMBL" id="CAADRP010000114">
    <property type="protein sequence ID" value="VFU23550.1"/>
    <property type="molecule type" value="Genomic_DNA"/>
</dbReference>
<dbReference type="Gene3D" id="3.30.1370.10">
    <property type="entry name" value="K Homology domain, type 1"/>
    <property type="match status" value="1"/>
</dbReference>
<dbReference type="GO" id="GO:0003729">
    <property type="term" value="F:mRNA binding"/>
    <property type="evidence" value="ECO:0007669"/>
    <property type="project" value="TreeGrafter"/>
</dbReference>
<dbReference type="GO" id="GO:0005634">
    <property type="term" value="C:nucleus"/>
    <property type="evidence" value="ECO:0007669"/>
    <property type="project" value="TreeGrafter"/>
</dbReference>
<dbReference type="InterPro" id="IPR036612">
    <property type="entry name" value="KH_dom_type_1_sf"/>
</dbReference>
<dbReference type="AlphaFoldDB" id="A0A6N2K5L8"/>
<reference evidence="3" key="1">
    <citation type="submission" date="2019-03" db="EMBL/GenBank/DDBJ databases">
        <authorList>
            <person name="Mank J."/>
            <person name="Almeida P."/>
        </authorList>
    </citation>
    <scope>NUCLEOTIDE SEQUENCE</scope>
    <source>
        <strain evidence="3">78183</strain>
    </source>
</reference>
<dbReference type="SUPFAM" id="SSF54791">
    <property type="entry name" value="Eukaryotic type KH-domain (KH-domain type I)"/>
    <property type="match status" value="1"/>
</dbReference>
<evidence type="ECO:0000313" key="3">
    <source>
        <dbReference type="EMBL" id="VFU23550.1"/>
    </source>
</evidence>
<accession>A0A6N2K5L8</accession>
<proteinExistence type="predicted"/>